<feature type="compositionally biased region" description="Low complexity" evidence="1">
    <location>
        <begin position="112"/>
        <end position="122"/>
    </location>
</feature>
<dbReference type="AlphaFoldDB" id="A0A2I2G286"/>
<dbReference type="RefSeq" id="XP_024702286.1">
    <property type="nucleotide sequence ID" value="XM_024842892.1"/>
</dbReference>
<proteinExistence type="predicted"/>
<feature type="region of interest" description="Disordered" evidence="1">
    <location>
        <begin position="286"/>
        <end position="317"/>
    </location>
</feature>
<organism evidence="2 3">
    <name type="scientific">Aspergillus steynii IBT 23096</name>
    <dbReference type="NCBI Taxonomy" id="1392250"/>
    <lineage>
        <taxon>Eukaryota</taxon>
        <taxon>Fungi</taxon>
        <taxon>Dikarya</taxon>
        <taxon>Ascomycota</taxon>
        <taxon>Pezizomycotina</taxon>
        <taxon>Eurotiomycetes</taxon>
        <taxon>Eurotiomycetidae</taxon>
        <taxon>Eurotiales</taxon>
        <taxon>Aspergillaceae</taxon>
        <taxon>Aspergillus</taxon>
        <taxon>Aspergillus subgen. Circumdati</taxon>
    </lineage>
</organism>
<feature type="compositionally biased region" description="Polar residues" evidence="1">
    <location>
        <begin position="123"/>
        <end position="135"/>
    </location>
</feature>
<reference evidence="2 3" key="1">
    <citation type="submission" date="2016-12" db="EMBL/GenBank/DDBJ databases">
        <title>The genomes of Aspergillus section Nigri reveals drivers in fungal speciation.</title>
        <authorList>
            <consortium name="DOE Joint Genome Institute"/>
            <person name="Vesth T.C."/>
            <person name="Nybo J."/>
            <person name="Theobald S."/>
            <person name="Brandl J."/>
            <person name="Frisvad J.C."/>
            <person name="Nielsen K.F."/>
            <person name="Lyhne E.K."/>
            <person name="Kogle M.E."/>
            <person name="Kuo A."/>
            <person name="Riley R."/>
            <person name="Clum A."/>
            <person name="Nolan M."/>
            <person name="Lipzen A."/>
            <person name="Salamov A."/>
            <person name="Henrissat B."/>
            <person name="Wiebenga A."/>
            <person name="De Vries R.P."/>
            <person name="Grigoriev I.V."/>
            <person name="Mortensen U.H."/>
            <person name="Andersen M.R."/>
            <person name="Baker S.E."/>
        </authorList>
    </citation>
    <scope>NUCLEOTIDE SEQUENCE [LARGE SCALE GENOMIC DNA]</scope>
    <source>
        <strain evidence="2 3">IBT 23096</strain>
    </source>
</reference>
<feature type="compositionally biased region" description="Basic and acidic residues" evidence="1">
    <location>
        <begin position="719"/>
        <end position="739"/>
    </location>
</feature>
<dbReference type="GeneID" id="36550591"/>
<sequence length="763" mass="82832">MGSFFSIPSRDKRRRSNRLSKPPANNQPASLSANSPRQPSNPCSPVASTWQNPWTGASIPVASSDSEPNGRRSHSFASVSLQSDPPWIAASKTKRSNSTAKESSDIRIHSPTSSLGTSGTLSRRASFQPSRQPTFQPAFVPNELHSPWPSPGKPRRSYSVQSPPRRANSTVNASSIEEATSSNTHFLVDSQGFSLIRRRSLLTRPGIATRRSTKDAARRCPSPIKQEPAVMSTTVNEVSHPLQWHPSRRQDTDWRHPLSLSQLRPPTPNDFEYTHLGALKLGSLRVVNGSTSPCPSDRSRRNRPRSQTPDVCPDNTFHVGPSNAPGGQRHCAKPAGFVSNSADAPRDCHNDIVCGANNSGSVSSHHSDGGLQTGDRPPFGLQCLTNRSESIPSNLVVLAHSLSHDGGFDEPPVSRLSYEEPPTSASPAFGEKEHGDGWGFASDNQKNLTARFDKAVDGEVLRSRQSVAHKKVDSGYSSAASIRSLQASRAGSSLDSQTFIQRQALKYRRFTLGGNARDATGRDAEESFSFGNQCPARLRPGLQDPEMKYRPGTRGWSTSMCHESPLKPLNGRVRSLSYTGPRSSTRVESLPRYCTHLRSQESASTGMTAALKSQNATKLDISVAALCRAPLGGTLGYGLDHGRGRNSSTGPETPNKIIAGFESPSRHPAVARTGRAASEDQGVEHPRFYDQASKLRCTDSAPGTNPAIITQSTSQSARVECHVDTPRGRPRCRSIEYQRRRLSKQRKGPNTYYATASPFASRG</sequence>
<feature type="region of interest" description="Disordered" evidence="1">
    <location>
        <begin position="410"/>
        <end position="439"/>
    </location>
</feature>
<keyword evidence="3" id="KW-1185">Reference proteome</keyword>
<evidence type="ECO:0000313" key="2">
    <source>
        <dbReference type="EMBL" id="PLB46984.1"/>
    </source>
</evidence>
<name>A0A2I2G286_9EURO</name>
<dbReference type="OrthoDB" id="5341904at2759"/>
<feature type="region of interest" description="Disordered" evidence="1">
    <location>
        <begin position="1"/>
        <end position="169"/>
    </location>
</feature>
<feature type="compositionally biased region" description="Polar residues" evidence="1">
    <location>
        <begin position="158"/>
        <end position="169"/>
    </location>
</feature>
<dbReference type="Proteomes" id="UP000234275">
    <property type="component" value="Unassembled WGS sequence"/>
</dbReference>
<dbReference type="VEuPathDB" id="FungiDB:P170DRAFT_229994"/>
<protein>
    <submittedName>
        <fullName evidence="2">Uncharacterized protein</fullName>
    </submittedName>
</protein>
<dbReference type="EMBL" id="MSFO01000006">
    <property type="protein sequence ID" value="PLB46984.1"/>
    <property type="molecule type" value="Genomic_DNA"/>
</dbReference>
<feature type="region of interest" description="Disordered" evidence="1">
    <location>
        <begin position="699"/>
        <end position="763"/>
    </location>
</feature>
<evidence type="ECO:0000256" key="1">
    <source>
        <dbReference type="SAM" id="MobiDB-lite"/>
    </source>
</evidence>
<feature type="compositionally biased region" description="Polar residues" evidence="1">
    <location>
        <begin position="23"/>
        <end position="67"/>
    </location>
</feature>
<evidence type="ECO:0000313" key="3">
    <source>
        <dbReference type="Proteomes" id="UP000234275"/>
    </source>
</evidence>
<feature type="compositionally biased region" description="Polar residues" evidence="1">
    <location>
        <begin position="701"/>
        <end position="717"/>
    </location>
</feature>
<feature type="region of interest" description="Disordered" evidence="1">
    <location>
        <begin position="525"/>
        <end position="548"/>
    </location>
</feature>
<comment type="caution">
    <text evidence="2">The sequence shown here is derived from an EMBL/GenBank/DDBJ whole genome shotgun (WGS) entry which is preliminary data.</text>
</comment>
<accession>A0A2I2G286</accession>
<gene>
    <name evidence="2" type="ORF">P170DRAFT_229994</name>
</gene>
<dbReference type="STRING" id="1392250.A0A2I2G286"/>